<feature type="compositionally biased region" description="Acidic residues" evidence="7">
    <location>
        <begin position="231"/>
        <end position="240"/>
    </location>
</feature>
<sequence length="324" mass="35595">MSAPGHAPPAKIDIIAVHGLGSAAKGETKHAFDTWRTPSGQKGRLWLQQDLPAHIPDSRIFLYQYDATPTYGRGLGDFRSKSDNLLEVISNEREDDLERPILLLGHNLGGLLIKQALINAHSNPGYIAIKDATAGLVFFGTLQDTTATIFSELESWKHQVLEYDIVSFWGSSDTVGYVNQIRFVVIDQYNLKIVVANIRRLYKIAIEKFESQGVWFPDTSGVETPRTSEEYGQDDLDDGVEGTQSVATSTTDTTRQPVFTSSQGSQLQADETAVQNSLIKDFGHPNAEEAPGLTGSAVEDLHIADIQEAQGNLYSRTPFTNLSL</sequence>
<keyword evidence="6" id="KW-0472">Membrane</keyword>
<dbReference type="SUPFAM" id="SSF53474">
    <property type="entry name" value="alpha/beta-Hydrolases"/>
    <property type="match status" value="1"/>
</dbReference>
<dbReference type="Gene3D" id="3.40.50.1820">
    <property type="entry name" value="alpha/beta hydrolase"/>
    <property type="match status" value="1"/>
</dbReference>
<feature type="compositionally biased region" description="Polar residues" evidence="7">
    <location>
        <begin position="255"/>
        <end position="266"/>
    </location>
</feature>
<keyword evidence="5" id="KW-0496">Mitochondrion</keyword>
<evidence type="ECO:0000313" key="9">
    <source>
        <dbReference type="Proteomes" id="UP000016928"/>
    </source>
</evidence>
<dbReference type="VEuPathDB" id="FungiDB:FOC1_g10002406"/>
<dbReference type="OMA" id="IERRECP"/>
<dbReference type="GO" id="GO:0016020">
    <property type="term" value="C:membrane"/>
    <property type="evidence" value="ECO:0007669"/>
    <property type="project" value="UniProtKB-SubCell"/>
</dbReference>
<dbReference type="Proteomes" id="UP000016928">
    <property type="component" value="Unassembled WGS sequence"/>
</dbReference>
<dbReference type="HOGENOM" id="CLU_874500_0_0_1"/>
<evidence type="ECO:0000256" key="7">
    <source>
        <dbReference type="SAM" id="MobiDB-lite"/>
    </source>
</evidence>
<accession>N4U4Q7</accession>
<feature type="compositionally biased region" description="Low complexity" evidence="7">
    <location>
        <begin position="243"/>
        <end position="254"/>
    </location>
</feature>
<evidence type="ECO:0000256" key="4">
    <source>
        <dbReference type="ARBA" id="ARBA00022824"/>
    </source>
</evidence>
<proteinExistence type="predicted"/>
<evidence type="ECO:0000256" key="3">
    <source>
        <dbReference type="ARBA" id="ARBA00004370"/>
    </source>
</evidence>
<dbReference type="AlphaFoldDB" id="N4U4Q7"/>
<evidence type="ECO:0000313" key="8">
    <source>
        <dbReference type="EMBL" id="ENH66382.1"/>
    </source>
</evidence>
<feature type="region of interest" description="Disordered" evidence="7">
    <location>
        <begin position="218"/>
        <end position="266"/>
    </location>
</feature>
<reference evidence="9" key="2">
    <citation type="journal article" date="2014" name="PLoS ONE">
        <title>Genome and Transcriptome Analysis of the Fungal Pathogen Fusarium oxysporum f. sp. cubense Causing Banana Vascular Wilt Disease.</title>
        <authorList>
            <person name="Guo L."/>
            <person name="Han L."/>
            <person name="Yang L."/>
            <person name="Zeng H."/>
            <person name="Fan D."/>
            <person name="Zhu Y."/>
            <person name="Feng Y."/>
            <person name="Wang G."/>
            <person name="Peng C."/>
            <person name="Jiang X."/>
            <person name="Zhou D."/>
            <person name="Ni P."/>
            <person name="Liang C."/>
            <person name="Liu L."/>
            <person name="Wang J."/>
            <person name="Mao C."/>
            <person name="Fang X."/>
            <person name="Peng M."/>
            <person name="Huang J."/>
        </authorList>
    </citation>
    <scope>NUCLEOTIDE SEQUENCE [LARGE SCALE GENOMIC DNA]</scope>
    <source>
        <strain evidence="9">race 1</strain>
    </source>
</reference>
<protein>
    <submittedName>
        <fullName evidence="8">Protein SERAC1</fullName>
    </submittedName>
</protein>
<evidence type="ECO:0000256" key="6">
    <source>
        <dbReference type="ARBA" id="ARBA00023136"/>
    </source>
</evidence>
<dbReference type="GO" id="GO:0005783">
    <property type="term" value="C:endoplasmic reticulum"/>
    <property type="evidence" value="ECO:0007669"/>
    <property type="project" value="UniProtKB-SubCell"/>
</dbReference>
<keyword evidence="4" id="KW-0256">Endoplasmic reticulum</keyword>
<dbReference type="OrthoDB" id="5086500at2759"/>
<evidence type="ECO:0000256" key="2">
    <source>
        <dbReference type="ARBA" id="ARBA00004240"/>
    </source>
</evidence>
<dbReference type="GO" id="GO:0005739">
    <property type="term" value="C:mitochondrion"/>
    <property type="evidence" value="ECO:0007669"/>
    <property type="project" value="UniProtKB-SubCell"/>
</dbReference>
<evidence type="ECO:0000256" key="1">
    <source>
        <dbReference type="ARBA" id="ARBA00004173"/>
    </source>
</evidence>
<reference evidence="9" key="1">
    <citation type="submission" date="2012-09" db="EMBL/GenBank/DDBJ databases">
        <title>Genome sequencing and comparative transcriptomics of race 1 and race 4 of banana pathogen: Fusarium oxysporum f. sp. cubense.</title>
        <authorList>
            <person name="Fang X."/>
            <person name="Huang J."/>
        </authorList>
    </citation>
    <scope>NUCLEOTIDE SEQUENCE [LARGE SCALE GENOMIC DNA]</scope>
    <source>
        <strain evidence="9">race 1</strain>
    </source>
</reference>
<dbReference type="PANTHER" id="PTHR48182">
    <property type="entry name" value="PROTEIN SERAC1"/>
    <property type="match status" value="1"/>
</dbReference>
<dbReference type="InterPro" id="IPR052374">
    <property type="entry name" value="SERAC1"/>
</dbReference>
<organism evidence="8 9">
    <name type="scientific">Fusarium oxysporum f. sp. cubense (strain race 1)</name>
    <name type="common">Panama disease fungus</name>
    <dbReference type="NCBI Taxonomy" id="1229664"/>
    <lineage>
        <taxon>Eukaryota</taxon>
        <taxon>Fungi</taxon>
        <taxon>Dikarya</taxon>
        <taxon>Ascomycota</taxon>
        <taxon>Pezizomycotina</taxon>
        <taxon>Sordariomycetes</taxon>
        <taxon>Hypocreomycetidae</taxon>
        <taxon>Hypocreales</taxon>
        <taxon>Nectriaceae</taxon>
        <taxon>Fusarium</taxon>
        <taxon>Fusarium oxysporum species complex</taxon>
    </lineage>
</organism>
<dbReference type="EMBL" id="KB730414">
    <property type="protein sequence ID" value="ENH66382.1"/>
    <property type="molecule type" value="Genomic_DNA"/>
</dbReference>
<name>N4U4Q7_FUSC1</name>
<comment type="subcellular location">
    <subcellularLocation>
        <location evidence="2">Endoplasmic reticulum</location>
    </subcellularLocation>
    <subcellularLocation>
        <location evidence="3">Membrane</location>
    </subcellularLocation>
    <subcellularLocation>
        <location evidence="1">Mitochondrion</location>
    </subcellularLocation>
</comment>
<evidence type="ECO:0000256" key="5">
    <source>
        <dbReference type="ARBA" id="ARBA00023128"/>
    </source>
</evidence>
<dbReference type="InterPro" id="IPR029058">
    <property type="entry name" value="AB_hydrolase_fold"/>
</dbReference>
<dbReference type="PANTHER" id="PTHR48182:SF2">
    <property type="entry name" value="PROTEIN SERAC1"/>
    <property type="match status" value="1"/>
</dbReference>
<gene>
    <name evidence="8" type="ORF">FOC1_g10002406</name>
</gene>